<dbReference type="InterPro" id="IPR018060">
    <property type="entry name" value="HTH_AraC"/>
</dbReference>
<keyword evidence="2" id="KW-0238">DNA-binding</keyword>
<sequence>MIVTISKNEDLELRKIEMSNQTISLVLDPGYVDFGFTPKSVGRLNYNTNDVFLFPRHRQMWLRSIKSNVMTVVISDEALATVGKGADSSKIHCAKYLRDDRISALMVAVNADRLVGFPSGKLFLDSIELALAAALVERHTMQTAVSRGAGLTPMRLRRVLELVEANLQHDLSLQEMADAAGLSVWHFSQLFRKSMSTTPHQFLMRQRVERAKDMLRDPSVKVADVAFACGFKTQQHLARAFRNAFDVSPTEYQRKRR</sequence>
<dbReference type="Gene3D" id="1.10.10.60">
    <property type="entry name" value="Homeodomain-like"/>
    <property type="match status" value="2"/>
</dbReference>
<keyword evidence="3" id="KW-0804">Transcription</keyword>
<dbReference type="SUPFAM" id="SSF46689">
    <property type="entry name" value="Homeodomain-like"/>
    <property type="match status" value="2"/>
</dbReference>
<proteinExistence type="predicted"/>
<evidence type="ECO:0000313" key="5">
    <source>
        <dbReference type="EMBL" id="MBB5063037.1"/>
    </source>
</evidence>
<protein>
    <submittedName>
        <fullName evidence="5">AraC family transcriptional regulator</fullName>
    </submittedName>
</protein>
<keyword evidence="1" id="KW-0805">Transcription regulation</keyword>
<evidence type="ECO:0000256" key="1">
    <source>
        <dbReference type="ARBA" id="ARBA00023015"/>
    </source>
</evidence>
<dbReference type="PROSITE" id="PS01124">
    <property type="entry name" value="HTH_ARAC_FAMILY_2"/>
    <property type="match status" value="1"/>
</dbReference>
<dbReference type="Pfam" id="PF12833">
    <property type="entry name" value="HTH_18"/>
    <property type="match status" value="1"/>
</dbReference>
<comment type="caution">
    <text evidence="5">The sequence shown here is derived from an EMBL/GenBank/DDBJ whole genome shotgun (WGS) entry which is preliminary data.</text>
</comment>
<dbReference type="PROSITE" id="PS00041">
    <property type="entry name" value="HTH_ARAC_FAMILY_1"/>
    <property type="match status" value="1"/>
</dbReference>
<name>A0A7W7ZNB1_9BACT</name>
<dbReference type="SMART" id="SM00342">
    <property type="entry name" value="HTH_ARAC"/>
    <property type="match status" value="1"/>
</dbReference>
<feature type="domain" description="HTH araC/xylS-type" evidence="4">
    <location>
        <begin position="157"/>
        <end position="255"/>
    </location>
</feature>
<dbReference type="GO" id="GO:0043565">
    <property type="term" value="F:sequence-specific DNA binding"/>
    <property type="evidence" value="ECO:0007669"/>
    <property type="project" value="InterPro"/>
</dbReference>
<dbReference type="AlphaFoldDB" id="A0A7W7ZNB1"/>
<accession>A0A7W7ZNB1</accession>
<dbReference type="GO" id="GO:0003700">
    <property type="term" value="F:DNA-binding transcription factor activity"/>
    <property type="evidence" value="ECO:0007669"/>
    <property type="project" value="InterPro"/>
</dbReference>
<dbReference type="EMBL" id="JACHIO010000005">
    <property type="protein sequence ID" value="MBB5063037.1"/>
    <property type="molecule type" value="Genomic_DNA"/>
</dbReference>
<dbReference type="InterPro" id="IPR009057">
    <property type="entry name" value="Homeodomain-like_sf"/>
</dbReference>
<dbReference type="InterPro" id="IPR018062">
    <property type="entry name" value="HTH_AraC-typ_CS"/>
</dbReference>
<evidence type="ECO:0000313" key="6">
    <source>
        <dbReference type="Proteomes" id="UP000584867"/>
    </source>
</evidence>
<dbReference type="PANTHER" id="PTHR46796:SF6">
    <property type="entry name" value="ARAC SUBFAMILY"/>
    <property type="match status" value="1"/>
</dbReference>
<gene>
    <name evidence="5" type="ORF">HDF15_001377</name>
</gene>
<dbReference type="RefSeq" id="WP_184253908.1">
    <property type="nucleotide sequence ID" value="NZ_JACHIO010000005.1"/>
</dbReference>
<dbReference type="PANTHER" id="PTHR46796">
    <property type="entry name" value="HTH-TYPE TRANSCRIPTIONAL ACTIVATOR RHAS-RELATED"/>
    <property type="match status" value="1"/>
</dbReference>
<evidence type="ECO:0000259" key="4">
    <source>
        <dbReference type="PROSITE" id="PS01124"/>
    </source>
</evidence>
<organism evidence="5 6">
    <name type="scientific">Granulicella mallensis</name>
    <dbReference type="NCBI Taxonomy" id="940614"/>
    <lineage>
        <taxon>Bacteria</taxon>
        <taxon>Pseudomonadati</taxon>
        <taxon>Acidobacteriota</taxon>
        <taxon>Terriglobia</taxon>
        <taxon>Terriglobales</taxon>
        <taxon>Acidobacteriaceae</taxon>
        <taxon>Granulicella</taxon>
    </lineage>
</organism>
<reference evidence="5 6" key="1">
    <citation type="submission" date="2020-08" db="EMBL/GenBank/DDBJ databases">
        <title>Genomic Encyclopedia of Type Strains, Phase IV (KMG-V): Genome sequencing to study the core and pangenomes of soil and plant-associated prokaryotes.</title>
        <authorList>
            <person name="Whitman W."/>
        </authorList>
    </citation>
    <scope>NUCLEOTIDE SEQUENCE [LARGE SCALE GENOMIC DNA]</scope>
    <source>
        <strain evidence="5 6">X5P3</strain>
    </source>
</reference>
<dbReference type="InterPro" id="IPR050204">
    <property type="entry name" value="AraC_XylS_family_regulators"/>
</dbReference>
<dbReference type="Proteomes" id="UP000584867">
    <property type="component" value="Unassembled WGS sequence"/>
</dbReference>
<evidence type="ECO:0000256" key="3">
    <source>
        <dbReference type="ARBA" id="ARBA00023163"/>
    </source>
</evidence>
<evidence type="ECO:0000256" key="2">
    <source>
        <dbReference type="ARBA" id="ARBA00023125"/>
    </source>
</evidence>